<feature type="transmembrane region" description="Helical" evidence="1">
    <location>
        <begin position="137"/>
        <end position="154"/>
    </location>
</feature>
<dbReference type="EMBL" id="CP032630">
    <property type="protein sequence ID" value="AYF97281.1"/>
    <property type="molecule type" value="Genomic_DNA"/>
</dbReference>
<name>A0A387B6A2_9MICO</name>
<dbReference type="AlphaFoldDB" id="A0A387B6A2"/>
<keyword evidence="1" id="KW-1133">Transmembrane helix</keyword>
<evidence type="ECO:0000256" key="1">
    <source>
        <dbReference type="SAM" id="Phobius"/>
    </source>
</evidence>
<gene>
    <name evidence="2" type="ORF">D7I47_02785</name>
</gene>
<feature type="transmembrane region" description="Helical" evidence="1">
    <location>
        <begin position="38"/>
        <end position="58"/>
    </location>
</feature>
<evidence type="ECO:0000313" key="2">
    <source>
        <dbReference type="EMBL" id="AYF97281.1"/>
    </source>
</evidence>
<feature type="transmembrane region" description="Helical" evidence="1">
    <location>
        <begin position="70"/>
        <end position="92"/>
    </location>
</feature>
<dbReference type="Proteomes" id="UP000278886">
    <property type="component" value="Chromosome"/>
</dbReference>
<feature type="transmembrane region" description="Helical" evidence="1">
    <location>
        <begin position="190"/>
        <end position="210"/>
    </location>
</feature>
<keyword evidence="3" id="KW-1185">Reference proteome</keyword>
<proteinExistence type="predicted"/>
<keyword evidence="1" id="KW-0812">Transmembrane</keyword>
<dbReference type="RefSeq" id="WP_120761632.1">
    <property type="nucleotide sequence ID" value="NZ_CP032630.1"/>
</dbReference>
<evidence type="ECO:0000313" key="3">
    <source>
        <dbReference type="Proteomes" id="UP000278886"/>
    </source>
</evidence>
<dbReference type="KEGG" id="lyd:D7I47_02785"/>
<sequence length="213" mass="21989">MTEPDASDDDDLTPEQSLALIAGETRGVKRLFGAQVPVYYFVWGGAWLIGYTLLWAAWPGGPSPVAVPLVVAAPAFAALILGAAVTSAVVGVRTNRGIKGVSDFVGTVYGISWAVLGTATAALGYALIRAGATDEVVAIYFTSAYALLVGAMYLAGTMLWRSPDQLVIALVMIVAAAVTGFFGAPGNMLAMALIAGPALLIGGVVSLLRLRRM</sequence>
<dbReference type="OrthoDB" id="3240366at2"/>
<protein>
    <submittedName>
        <fullName evidence="2">Uncharacterized protein</fullName>
    </submittedName>
</protein>
<feature type="transmembrane region" description="Helical" evidence="1">
    <location>
        <begin position="104"/>
        <end position="125"/>
    </location>
</feature>
<keyword evidence="1" id="KW-0472">Membrane</keyword>
<organism evidence="2 3">
    <name type="scientific">Protaetiibacter intestinalis</name>
    <dbReference type="NCBI Taxonomy" id="2419774"/>
    <lineage>
        <taxon>Bacteria</taxon>
        <taxon>Bacillati</taxon>
        <taxon>Actinomycetota</taxon>
        <taxon>Actinomycetes</taxon>
        <taxon>Micrococcales</taxon>
        <taxon>Microbacteriaceae</taxon>
        <taxon>Protaetiibacter</taxon>
    </lineage>
</organism>
<feature type="transmembrane region" description="Helical" evidence="1">
    <location>
        <begin position="166"/>
        <end position="184"/>
    </location>
</feature>
<reference evidence="3" key="1">
    <citation type="submission" date="2018-09" db="EMBL/GenBank/DDBJ databases">
        <title>Genome sequencing of strain 2DFWR-13.</title>
        <authorList>
            <person name="Heo J."/>
            <person name="Kim S.-J."/>
            <person name="Kwon S.-W."/>
        </authorList>
    </citation>
    <scope>NUCLEOTIDE SEQUENCE [LARGE SCALE GENOMIC DNA]</scope>
    <source>
        <strain evidence="3">2DFWR-13</strain>
    </source>
</reference>
<accession>A0A387B6A2</accession>